<proteinExistence type="predicted"/>
<dbReference type="Proteomes" id="UP000630887">
    <property type="component" value="Unassembled WGS sequence"/>
</dbReference>
<gene>
    <name evidence="1" type="ORF">Cco03nite_23490</name>
</gene>
<accession>A0A8J3KYB7</accession>
<dbReference type="NCBIfam" id="TIGR00026">
    <property type="entry name" value="hi_GC_TIGR00026"/>
    <property type="match status" value="1"/>
</dbReference>
<dbReference type="InterPro" id="IPR004378">
    <property type="entry name" value="F420H2_quin_Rdtase"/>
</dbReference>
<dbReference type="GO" id="GO:0016491">
    <property type="term" value="F:oxidoreductase activity"/>
    <property type="evidence" value="ECO:0007669"/>
    <property type="project" value="InterPro"/>
</dbReference>
<comment type="caution">
    <text evidence="1">The sequence shown here is derived from an EMBL/GenBank/DDBJ whole genome shotgun (WGS) entry which is preliminary data.</text>
</comment>
<dbReference type="InterPro" id="IPR012349">
    <property type="entry name" value="Split_barrel_FMN-bd"/>
</dbReference>
<evidence type="ECO:0008006" key="3">
    <source>
        <dbReference type="Google" id="ProtNLM"/>
    </source>
</evidence>
<dbReference type="Gene3D" id="2.30.110.10">
    <property type="entry name" value="Electron Transport, Fmn-binding Protein, Chain A"/>
    <property type="match status" value="1"/>
</dbReference>
<dbReference type="Pfam" id="PF04075">
    <property type="entry name" value="F420H2_quin_red"/>
    <property type="match status" value="1"/>
</dbReference>
<name>A0A8J3KYB7_9ACTN</name>
<evidence type="ECO:0000313" key="1">
    <source>
        <dbReference type="EMBL" id="GIG05649.1"/>
    </source>
</evidence>
<reference evidence="1 2" key="1">
    <citation type="submission" date="2021-01" db="EMBL/GenBank/DDBJ databases">
        <title>Whole genome shotgun sequence of Catellatospora coxensis NBRC 107359.</title>
        <authorList>
            <person name="Komaki H."/>
            <person name="Tamura T."/>
        </authorList>
    </citation>
    <scope>NUCLEOTIDE SEQUENCE [LARGE SCALE GENOMIC DNA]</scope>
    <source>
        <strain evidence="1 2">NBRC 107359</strain>
    </source>
</reference>
<dbReference type="EMBL" id="BONI01000016">
    <property type="protein sequence ID" value="GIG05649.1"/>
    <property type="molecule type" value="Genomic_DNA"/>
</dbReference>
<dbReference type="RefSeq" id="WP_203692082.1">
    <property type="nucleotide sequence ID" value="NZ_BAAALC010000025.1"/>
</dbReference>
<dbReference type="AlphaFoldDB" id="A0A8J3KYB7"/>
<evidence type="ECO:0000313" key="2">
    <source>
        <dbReference type="Proteomes" id="UP000630887"/>
    </source>
</evidence>
<keyword evidence="2" id="KW-1185">Reference proteome</keyword>
<sequence>MDTGAPARRPTGLRRALLRAPILLYRVGLGRLLGSRFVLINHTGRRTGIPRQTVVEVVDCSAGSLTVAAGFGPRSDWYRNLLARPAASIVWGGRSAAVTAAPLPAEQAAQAMLRYARRHPRAARGLAGVMGYQVDGTDSDYLELGRRLRMLSLDLTSAQR</sequence>
<protein>
    <recommendedName>
        <fullName evidence="3">Deazaflavin-dependent oxidoreductase (Nitroreductase family)</fullName>
    </recommendedName>
</protein>
<organism evidence="1 2">
    <name type="scientific">Catellatospora coxensis</name>
    <dbReference type="NCBI Taxonomy" id="310354"/>
    <lineage>
        <taxon>Bacteria</taxon>
        <taxon>Bacillati</taxon>
        <taxon>Actinomycetota</taxon>
        <taxon>Actinomycetes</taxon>
        <taxon>Micromonosporales</taxon>
        <taxon>Micromonosporaceae</taxon>
        <taxon>Catellatospora</taxon>
    </lineage>
</organism>